<dbReference type="AlphaFoldDB" id="A0A4U8W405"/>
<accession>A0A4U8W405</accession>
<organism evidence="1 2">
    <name type="scientific">Nocardia cyriacigeorgica</name>
    <dbReference type="NCBI Taxonomy" id="135487"/>
    <lineage>
        <taxon>Bacteria</taxon>
        <taxon>Bacillati</taxon>
        <taxon>Actinomycetota</taxon>
        <taxon>Actinomycetes</taxon>
        <taxon>Mycobacteriales</taxon>
        <taxon>Nocardiaceae</taxon>
        <taxon>Nocardia</taxon>
    </lineage>
</organism>
<protein>
    <submittedName>
        <fullName evidence="1">Uncharacterized protein</fullName>
    </submittedName>
</protein>
<dbReference type="EMBL" id="LR215973">
    <property type="protein sequence ID" value="VFB00797.1"/>
    <property type="molecule type" value="Genomic_DNA"/>
</dbReference>
<evidence type="ECO:0000313" key="2">
    <source>
        <dbReference type="Proteomes" id="UP000290439"/>
    </source>
</evidence>
<dbReference type="Proteomes" id="UP000290439">
    <property type="component" value="Chromosome"/>
</dbReference>
<name>A0A4U8W405_9NOCA</name>
<sequence>MSSCEDIAAAWLSGTEFAGNHAAVNLLSRAISPDDFAADRESLPISAAADPVTSATILELLERGQVPTMAAIRTLTAQNEMRREAERVARLGRRAQRWIDDFGRLLATVAEAHWLANGVGPTRRDALASEPVALLIQSRVGEIAPSAVKHLWLIERAQRAGWIAYDDAPGSLCAARRFHSEQYGDRVSAQPIQLIGATVARHVDRAGDHTWRELAVHMRDRSGVPIFFDGADALAQQRWLTIAGWITVHEDRPALGPRGRRALARKPR</sequence>
<evidence type="ECO:0000313" key="1">
    <source>
        <dbReference type="EMBL" id="VFB00797.1"/>
    </source>
</evidence>
<gene>
    <name evidence="1" type="ORF">NCTC10797_04604</name>
</gene>
<proteinExistence type="predicted"/>
<dbReference type="RefSeq" id="WP_130918547.1">
    <property type="nucleotide sequence ID" value="NZ_LR215973.1"/>
</dbReference>
<reference evidence="1 2" key="1">
    <citation type="submission" date="2019-02" db="EMBL/GenBank/DDBJ databases">
        <authorList>
            <consortium name="Pathogen Informatics"/>
        </authorList>
    </citation>
    <scope>NUCLEOTIDE SEQUENCE [LARGE SCALE GENOMIC DNA]</scope>
    <source>
        <strain evidence="1 2">3012STDY6756504</strain>
    </source>
</reference>